<sequence>GGREGGERRGGGGGRGGRRRRRRRRRDMVRLVKKEGSTLGLTISGGTDKDGKPRVSNLRPGGLAARSDQLNVGDYIKSVNGINLTKLRHEEIISLLKNVGERVLLEVEYELPPTAPDSTSGVISKTIDICLHKEGNSFGFVMRGGTQEDWHRSRPLVVTYVRPGGPADREGTLRPGDRLLSVDGVPLHNANHSDALIVLAQCGQEALFQIEYDVTIMDTVANASGPLLVEIAKSPGATLGITLTSANHRNKQVIVIDRVKPGSVVDRCGALHAGDHLLSIDGTSTEHCTVLEATQLLASTTELVKLEMLPSHQTRLTGKQHDTALVSASFSPGSTTTSGPSSQSSSTLPRPTVPMSPRNSLLKRRQRKKEHKSSLSLASSSVGPGGQVVHVETSEVILTGDPLNGFGVQLQGGIFATETLSAPPLIRFIEPDSSAERCGLLQVGDRLLSINGIPTEDGTLEEANQLLRDAALTNKVTLEIEFDVAESVVPSSGTFHVKLPKKRGVELGLTISASKKTGEPLIISDIKKGSMAHRTGTLEPGDKLLAIDNIRLENCSKDDAEQILQQCEELVKLKIRKDEDNSDEQETSGSIIYTVELKRYGGPLGITISGTEEPFDPITISGLTKRGLAERTGAIHVGDRILAINSVSLKGKPLSEAIHLLQMAGETVTLKIKKQLDSESENFLWSLDLTSPPTNKLSELYSTTIPSVDSAMESWDGSGLDAGYGSQGNLWINTCRLKGRHGRTLQNIVVVVSLRLIKDPESDDFGFSVSDGFLEKGVYVNMIRPDGPADRAGLKPYDRILQVNHVRTRDFDCCLAVPLITEAGDRLELVISRNPLSRPVCPRAPGS</sequence>
<dbReference type="CDD" id="cd06687">
    <property type="entry name" value="PDZ1_GRIP1-2-like"/>
    <property type="match status" value="1"/>
</dbReference>
<dbReference type="CDD" id="cd06685">
    <property type="entry name" value="PDZ7_GRIP1-2-like"/>
    <property type="match status" value="1"/>
</dbReference>
<dbReference type="PANTHER" id="PTHR46227">
    <property type="entry name" value="GLUTAMATE RECEPTOR-INTERACTING PROTEIN GRIP"/>
    <property type="match status" value="1"/>
</dbReference>
<dbReference type="FunFam" id="2.30.42.10:FF:000022">
    <property type="entry name" value="Glutamate receptor interacting protein 1"/>
    <property type="match status" value="1"/>
</dbReference>
<dbReference type="CDD" id="cd06686">
    <property type="entry name" value="PDZ4_GRIP1-2-like"/>
    <property type="match status" value="1"/>
</dbReference>
<dbReference type="STRING" id="41447.ENSSDUP00000008120"/>
<feature type="domain" description="PDZ" evidence="5">
    <location>
        <begin position="753"/>
        <end position="835"/>
    </location>
</feature>
<feature type="domain" description="PDZ" evidence="5">
    <location>
        <begin position="594"/>
        <end position="676"/>
    </location>
</feature>
<feature type="domain" description="PDZ" evidence="5">
    <location>
        <begin position="228"/>
        <end position="312"/>
    </location>
</feature>
<dbReference type="Proteomes" id="UP000261420">
    <property type="component" value="Unplaced"/>
</dbReference>
<evidence type="ECO:0000313" key="7">
    <source>
        <dbReference type="Proteomes" id="UP000261420"/>
    </source>
</evidence>
<dbReference type="AlphaFoldDB" id="A0A3B4TQP3"/>
<dbReference type="SUPFAM" id="SSF50156">
    <property type="entry name" value="PDZ domain-like"/>
    <property type="match status" value="7"/>
</dbReference>
<evidence type="ECO:0000259" key="5">
    <source>
        <dbReference type="PROSITE" id="PS50106"/>
    </source>
</evidence>
<feature type="region of interest" description="Disordered" evidence="4">
    <location>
        <begin position="328"/>
        <end position="386"/>
    </location>
</feature>
<dbReference type="PROSITE" id="PS50106">
    <property type="entry name" value="PDZ"/>
    <property type="match status" value="7"/>
</dbReference>
<dbReference type="Pfam" id="PF17820">
    <property type="entry name" value="PDZ_6"/>
    <property type="match status" value="1"/>
</dbReference>
<feature type="region of interest" description="Disordered" evidence="4">
    <location>
        <begin position="39"/>
        <end position="62"/>
    </location>
</feature>
<reference evidence="6" key="2">
    <citation type="submission" date="2025-09" db="UniProtKB">
        <authorList>
            <consortium name="Ensembl"/>
        </authorList>
    </citation>
    <scope>IDENTIFICATION</scope>
</reference>
<feature type="region of interest" description="Disordered" evidence="4">
    <location>
        <begin position="1"/>
        <end position="27"/>
    </location>
</feature>
<evidence type="ECO:0000256" key="1">
    <source>
        <dbReference type="ARBA" id="ARBA00004496"/>
    </source>
</evidence>
<dbReference type="InterPro" id="IPR043545">
    <property type="entry name" value="GRIP1/2"/>
</dbReference>
<organism evidence="6 7">
    <name type="scientific">Seriola dumerili</name>
    <name type="common">Greater amberjack</name>
    <name type="synonym">Caranx dumerili</name>
    <dbReference type="NCBI Taxonomy" id="41447"/>
    <lineage>
        <taxon>Eukaryota</taxon>
        <taxon>Metazoa</taxon>
        <taxon>Chordata</taxon>
        <taxon>Craniata</taxon>
        <taxon>Vertebrata</taxon>
        <taxon>Euteleostomi</taxon>
        <taxon>Actinopterygii</taxon>
        <taxon>Neopterygii</taxon>
        <taxon>Teleostei</taxon>
        <taxon>Neoteleostei</taxon>
        <taxon>Acanthomorphata</taxon>
        <taxon>Carangaria</taxon>
        <taxon>Carangiformes</taxon>
        <taxon>Carangidae</taxon>
        <taxon>Seriola</taxon>
    </lineage>
</organism>
<keyword evidence="2" id="KW-0963">Cytoplasm</keyword>
<dbReference type="GO" id="GO:0005737">
    <property type="term" value="C:cytoplasm"/>
    <property type="evidence" value="ECO:0007669"/>
    <property type="project" value="UniProtKB-SubCell"/>
</dbReference>
<proteinExistence type="predicted"/>
<protein>
    <submittedName>
        <fullName evidence="6">Glutamate receptor interacting protein 2</fullName>
    </submittedName>
</protein>
<dbReference type="SMART" id="SM00228">
    <property type="entry name" value="PDZ"/>
    <property type="match status" value="7"/>
</dbReference>
<name>A0A3B4TQP3_SERDU</name>
<feature type="domain" description="PDZ" evidence="5">
    <location>
        <begin position="126"/>
        <end position="214"/>
    </location>
</feature>
<dbReference type="PANTHER" id="PTHR46227:SF4">
    <property type="entry name" value="GLUTAMATE RECEPTOR-INTERACTING PROTEIN 2"/>
    <property type="match status" value="1"/>
</dbReference>
<feature type="domain" description="PDZ" evidence="5">
    <location>
        <begin position="28"/>
        <end position="111"/>
    </location>
</feature>
<evidence type="ECO:0000256" key="2">
    <source>
        <dbReference type="ARBA" id="ARBA00022490"/>
    </source>
</evidence>
<feature type="domain" description="PDZ" evidence="5">
    <location>
        <begin position="395"/>
        <end position="470"/>
    </location>
</feature>
<keyword evidence="3" id="KW-0677">Repeat</keyword>
<dbReference type="InterPro" id="IPR036034">
    <property type="entry name" value="PDZ_sf"/>
</dbReference>
<feature type="compositionally biased region" description="Basic residues" evidence="4">
    <location>
        <begin position="16"/>
        <end position="27"/>
    </location>
</feature>
<dbReference type="OMA" id="ETKTHDY"/>
<dbReference type="FunFam" id="2.30.42.10:FF:000031">
    <property type="entry name" value="Glutamate receptor interacting protein 1"/>
    <property type="match status" value="1"/>
</dbReference>
<dbReference type="InterPro" id="IPR041489">
    <property type="entry name" value="PDZ_6"/>
</dbReference>
<dbReference type="CDD" id="cd06681">
    <property type="entry name" value="PDZ2_GRIP1-2-like"/>
    <property type="match status" value="1"/>
</dbReference>
<feature type="domain" description="PDZ" evidence="5">
    <location>
        <begin position="496"/>
        <end position="579"/>
    </location>
</feature>
<dbReference type="GO" id="GO:0098887">
    <property type="term" value="P:neurotransmitter receptor transport, endosome to postsynaptic membrane"/>
    <property type="evidence" value="ECO:0007669"/>
    <property type="project" value="TreeGrafter"/>
</dbReference>
<feature type="compositionally biased region" description="Low complexity" evidence="4">
    <location>
        <begin position="328"/>
        <end position="350"/>
    </location>
</feature>
<reference evidence="6" key="1">
    <citation type="submission" date="2025-08" db="UniProtKB">
        <authorList>
            <consortium name="Ensembl"/>
        </authorList>
    </citation>
    <scope>IDENTIFICATION</scope>
</reference>
<feature type="compositionally biased region" description="Basic and acidic residues" evidence="4">
    <location>
        <begin position="1"/>
        <end position="10"/>
    </location>
</feature>
<dbReference type="Ensembl" id="ENSSDUT00000008267.1">
    <property type="protein sequence ID" value="ENSSDUP00000008120.1"/>
    <property type="gene ID" value="ENSSDUG00000005900.1"/>
</dbReference>
<dbReference type="CDD" id="cd06684">
    <property type="entry name" value="PDZ3_GRIP1-2-like"/>
    <property type="match status" value="1"/>
</dbReference>
<feature type="compositionally biased region" description="Basic residues" evidence="4">
    <location>
        <begin position="361"/>
        <end position="371"/>
    </location>
</feature>
<dbReference type="CDD" id="cd06683">
    <property type="entry name" value="PDZ6_GRIP1-2-like"/>
    <property type="match status" value="1"/>
</dbReference>
<keyword evidence="7" id="KW-1185">Reference proteome</keyword>
<dbReference type="CDD" id="cd06682">
    <property type="entry name" value="PDZ5_GRIP1-2-like"/>
    <property type="match status" value="1"/>
</dbReference>
<comment type="subcellular location">
    <subcellularLocation>
        <location evidence="1">Cytoplasm</location>
    </subcellularLocation>
</comment>
<evidence type="ECO:0000256" key="4">
    <source>
        <dbReference type="SAM" id="MobiDB-lite"/>
    </source>
</evidence>
<dbReference type="FunFam" id="2.30.42.10:FF:000023">
    <property type="entry name" value="Glutamate receptor interacting protein 1"/>
    <property type="match status" value="1"/>
</dbReference>
<evidence type="ECO:0000313" key="6">
    <source>
        <dbReference type="Ensembl" id="ENSSDUP00000008120.1"/>
    </source>
</evidence>
<accession>A0A3B4TQP3</accession>
<dbReference type="Gene3D" id="2.30.42.10">
    <property type="match status" value="7"/>
</dbReference>
<dbReference type="InterPro" id="IPR001478">
    <property type="entry name" value="PDZ"/>
</dbReference>
<dbReference type="FunFam" id="2.30.42.10:FF:000035">
    <property type="entry name" value="Glutamate receptor interacting protein 1"/>
    <property type="match status" value="1"/>
</dbReference>
<dbReference type="Pfam" id="PF00595">
    <property type="entry name" value="PDZ"/>
    <property type="match status" value="6"/>
</dbReference>
<dbReference type="FunFam" id="2.30.42.10:FF:000025">
    <property type="entry name" value="Glutamate receptor interacting protein 1"/>
    <property type="match status" value="1"/>
</dbReference>
<dbReference type="FunFam" id="2.30.42.10:FF:000021">
    <property type="entry name" value="Glutamate receptor interacting protein 1"/>
    <property type="match status" value="1"/>
</dbReference>
<dbReference type="FunFam" id="2.30.42.10:FF:000034">
    <property type="entry name" value="Glutamate receptor interacting protein 1"/>
    <property type="match status" value="1"/>
</dbReference>
<dbReference type="GeneTree" id="ENSGT00940000155615"/>
<evidence type="ECO:0000256" key="3">
    <source>
        <dbReference type="ARBA" id="ARBA00022737"/>
    </source>
</evidence>